<dbReference type="PANTHER" id="PTHR14534">
    <property type="entry name" value="VACUOLAR IMPORT AND DEGRADATION PROTEIN 24"/>
    <property type="match status" value="1"/>
</dbReference>
<dbReference type="GO" id="GO:0034657">
    <property type="term" value="C:GID complex"/>
    <property type="evidence" value="ECO:0007669"/>
    <property type="project" value="TreeGrafter"/>
</dbReference>
<dbReference type="GO" id="GO:0006623">
    <property type="term" value="P:protein targeting to vacuole"/>
    <property type="evidence" value="ECO:0007669"/>
    <property type="project" value="TreeGrafter"/>
</dbReference>
<organism evidence="2 3">
    <name type="scientific">Rozella allomycis (strain CSF55)</name>
    <dbReference type="NCBI Taxonomy" id="988480"/>
    <lineage>
        <taxon>Eukaryota</taxon>
        <taxon>Fungi</taxon>
        <taxon>Fungi incertae sedis</taxon>
        <taxon>Cryptomycota</taxon>
        <taxon>Cryptomycota incertae sedis</taxon>
        <taxon>Rozella</taxon>
    </lineage>
</organism>
<dbReference type="InterPro" id="IPR018618">
    <property type="entry name" value="GID4/10-like"/>
</dbReference>
<dbReference type="GO" id="GO:0043161">
    <property type="term" value="P:proteasome-mediated ubiquitin-dependent protein catabolic process"/>
    <property type="evidence" value="ECO:0007669"/>
    <property type="project" value="TreeGrafter"/>
</dbReference>
<sequence length="230" mass="26793">MKDQQSILEKEASIHAFDLSIKRRKSSTKYDDPKRKEYGFLRAGSLFTGYQTPGESISNIKYPVAITLDRVDLTEGFLSGSLKIENLVPNIPTLTTYFEGEIIGPQYSFHTNKWHADYAVDLIHWNKFPPFYEFLDKFVEHDKSSYGELFIENPLQGDYVFMRLKEKFVLPYKANPFLNGASYDGFYYACMHLETGSLSAFYYYPCSKKFQNLKVQPAREKFKTPSYDFQ</sequence>
<dbReference type="Proteomes" id="UP000281549">
    <property type="component" value="Unassembled WGS sequence"/>
</dbReference>
<gene>
    <name evidence="2" type="ORF">ROZALSC1DRAFT_30306</name>
</gene>
<dbReference type="PANTHER" id="PTHR14534:SF3">
    <property type="entry name" value="GID COMPLEX SUBUNIT 4 HOMOLOG"/>
    <property type="match status" value="1"/>
</dbReference>
<protein>
    <recommendedName>
        <fullName evidence="4">Vacuolar import and degradation protein</fullName>
    </recommendedName>
</protein>
<evidence type="ECO:0000256" key="1">
    <source>
        <dbReference type="ARBA" id="ARBA00061469"/>
    </source>
</evidence>
<dbReference type="Pfam" id="PF09783">
    <property type="entry name" value="Vac_ImportDeg"/>
    <property type="match status" value="1"/>
</dbReference>
<dbReference type="EMBL" id="ML005618">
    <property type="protein sequence ID" value="RKP17939.1"/>
    <property type="molecule type" value="Genomic_DNA"/>
</dbReference>
<evidence type="ECO:0008006" key="4">
    <source>
        <dbReference type="Google" id="ProtNLM"/>
    </source>
</evidence>
<accession>A0A4V1IZG1</accession>
<dbReference type="GO" id="GO:0007039">
    <property type="term" value="P:protein catabolic process in the vacuole"/>
    <property type="evidence" value="ECO:0007669"/>
    <property type="project" value="TreeGrafter"/>
</dbReference>
<dbReference type="AlphaFoldDB" id="A0A4V1IZG1"/>
<dbReference type="GO" id="GO:0045721">
    <property type="term" value="P:negative regulation of gluconeogenesis"/>
    <property type="evidence" value="ECO:0007669"/>
    <property type="project" value="TreeGrafter"/>
</dbReference>
<evidence type="ECO:0000313" key="2">
    <source>
        <dbReference type="EMBL" id="RKP17939.1"/>
    </source>
</evidence>
<name>A0A4V1IZG1_ROZAC</name>
<proteinExistence type="inferred from homology"/>
<evidence type="ECO:0000313" key="3">
    <source>
        <dbReference type="Proteomes" id="UP000281549"/>
    </source>
</evidence>
<comment type="similarity">
    <text evidence="1">Belongs to the GID4/VID24 family.</text>
</comment>
<reference evidence="3" key="1">
    <citation type="journal article" date="2018" name="Nat. Microbiol.">
        <title>Leveraging single-cell genomics to expand the fungal tree of life.</title>
        <authorList>
            <person name="Ahrendt S.R."/>
            <person name="Quandt C.A."/>
            <person name="Ciobanu D."/>
            <person name="Clum A."/>
            <person name="Salamov A."/>
            <person name="Andreopoulos B."/>
            <person name="Cheng J.F."/>
            <person name="Woyke T."/>
            <person name="Pelin A."/>
            <person name="Henrissat B."/>
            <person name="Reynolds N.K."/>
            <person name="Benny G.L."/>
            <person name="Smith M.E."/>
            <person name="James T.Y."/>
            <person name="Grigoriev I.V."/>
        </authorList>
    </citation>
    <scope>NUCLEOTIDE SEQUENCE [LARGE SCALE GENOMIC DNA]</scope>
    <source>
        <strain evidence="3">CSF55</strain>
    </source>
</reference>
<dbReference type="GO" id="GO:0005773">
    <property type="term" value="C:vacuole"/>
    <property type="evidence" value="ECO:0007669"/>
    <property type="project" value="GOC"/>
</dbReference>